<sequence>MGPKDKIYCGQYTPLFKSRNTPAVKKTIPKTCTNLDTLKKVKRTAIMHSPDIMADNPDDGTRMERKYKIKITINKEFNIMEPPY</sequence>
<name>A0ABQ4KXM3_SIMTE</name>
<gene>
    <name evidence="1" type="ORF">J6TS1_26630</name>
</gene>
<dbReference type="Proteomes" id="UP000680670">
    <property type="component" value="Unassembled WGS sequence"/>
</dbReference>
<comment type="caution">
    <text evidence="1">The sequence shown here is derived from an EMBL/GenBank/DDBJ whole genome shotgun (WGS) entry which is preliminary data.</text>
</comment>
<accession>A0ABQ4KXM3</accession>
<evidence type="ECO:0000313" key="2">
    <source>
        <dbReference type="Proteomes" id="UP000680670"/>
    </source>
</evidence>
<protein>
    <submittedName>
        <fullName evidence="1">Uncharacterized protein</fullName>
    </submittedName>
</protein>
<proteinExistence type="predicted"/>
<organism evidence="1 2">
    <name type="scientific">Siminovitchia terrae</name>
    <name type="common">Bacillus terrae</name>
    <dbReference type="NCBI Taxonomy" id="1914933"/>
    <lineage>
        <taxon>Bacteria</taxon>
        <taxon>Bacillati</taxon>
        <taxon>Bacillota</taxon>
        <taxon>Bacilli</taxon>
        <taxon>Bacillales</taxon>
        <taxon>Bacillaceae</taxon>
        <taxon>Siminovitchia</taxon>
    </lineage>
</organism>
<reference evidence="1 2" key="1">
    <citation type="submission" date="2021-03" db="EMBL/GenBank/DDBJ databases">
        <title>Antimicrobial resistance genes in bacteria isolated from Japanese honey, and their potential for conferring macrolide and lincosamide resistance in the American foulbrood pathogen Paenibacillus larvae.</title>
        <authorList>
            <person name="Okamoto M."/>
            <person name="Kumagai M."/>
            <person name="Kanamori H."/>
            <person name="Takamatsu D."/>
        </authorList>
    </citation>
    <scope>NUCLEOTIDE SEQUENCE [LARGE SCALE GENOMIC DNA]</scope>
    <source>
        <strain evidence="1 2">J6TS1</strain>
    </source>
</reference>
<keyword evidence="2" id="KW-1185">Reference proteome</keyword>
<dbReference type="EMBL" id="BORJ01000006">
    <property type="protein sequence ID" value="GIN96793.1"/>
    <property type="molecule type" value="Genomic_DNA"/>
</dbReference>
<evidence type="ECO:0000313" key="1">
    <source>
        <dbReference type="EMBL" id="GIN96793.1"/>
    </source>
</evidence>